<dbReference type="PANTHER" id="PTHR34322">
    <property type="entry name" value="TRANSPOSASE, Y1_TNP DOMAIN-CONTAINING"/>
    <property type="match status" value="1"/>
</dbReference>
<dbReference type="InterPro" id="IPR010921">
    <property type="entry name" value="Trp_repressor/repl_initiator"/>
</dbReference>
<organism evidence="2 3">
    <name type="scientific">Geoalkalibacter ferrihydriticus</name>
    <dbReference type="NCBI Taxonomy" id="392333"/>
    <lineage>
        <taxon>Bacteria</taxon>
        <taxon>Pseudomonadati</taxon>
        <taxon>Thermodesulfobacteriota</taxon>
        <taxon>Desulfuromonadia</taxon>
        <taxon>Desulfuromonadales</taxon>
        <taxon>Geoalkalibacteraceae</taxon>
        <taxon>Geoalkalibacter</taxon>
    </lineage>
</organism>
<gene>
    <name evidence="2" type="ORF">SAMN05660860_02995</name>
</gene>
<reference evidence="2 3" key="1">
    <citation type="submission" date="2016-10" db="EMBL/GenBank/DDBJ databases">
        <authorList>
            <person name="de Groot N.N."/>
        </authorList>
    </citation>
    <scope>NUCLEOTIDE SEQUENCE [LARGE SCALE GENOMIC DNA]</scope>
    <source>
        <strain evidence="2 3">DSM 17813</strain>
    </source>
</reference>
<dbReference type="Pfam" id="PF01797">
    <property type="entry name" value="Y1_Tnp"/>
    <property type="match status" value="1"/>
</dbReference>
<dbReference type="STRING" id="392333.SAMN05660860_02995"/>
<sequence length="332" mass="37786">MPRTARIDIPGLLQHVIVRGIEKRDIFFDNQDKAAFLKRLTLLIRESETDCFAWAFLDNHVHLLLRPRTSTLAYFMRRLLTGYAVVFNLRHKRAGYVFQNRFKSIVCDQDAYLLSLIRYIHLNPLRAGLVHTLEELETYPWCGHAALLKGEWFNPEVRDEIMALFSASRHTALKNYREYIAVSTNALDTADLSGGGKRRSLALDPTLAEDAAFDDRILSAGDFVTNLVGRATESAQDESRIALPELIQRICRHYGVESTVLREFNRDRQLAKIKGVICYLALRRFGYQGREIAAELGLTPSGVSVAARRGGKFFENNRDALRETLAKLRSIS</sequence>
<dbReference type="GO" id="GO:0004803">
    <property type="term" value="F:transposase activity"/>
    <property type="evidence" value="ECO:0007669"/>
    <property type="project" value="InterPro"/>
</dbReference>
<dbReference type="GO" id="GO:0006313">
    <property type="term" value="P:DNA transposition"/>
    <property type="evidence" value="ECO:0007669"/>
    <property type="project" value="InterPro"/>
</dbReference>
<accession>A0A1G9V6P5</accession>
<feature type="domain" description="Transposase IS200-like" evidence="1">
    <location>
        <begin position="9"/>
        <end position="123"/>
    </location>
</feature>
<name>A0A1G9V6P5_9BACT</name>
<dbReference type="InterPro" id="IPR002686">
    <property type="entry name" value="Transposase_17"/>
</dbReference>
<evidence type="ECO:0000313" key="2">
    <source>
        <dbReference type="EMBL" id="SDM67773.1"/>
    </source>
</evidence>
<dbReference type="Gene3D" id="3.30.70.1290">
    <property type="entry name" value="Transposase IS200-like"/>
    <property type="match status" value="1"/>
</dbReference>
<dbReference type="SUPFAM" id="SSF143422">
    <property type="entry name" value="Transposase IS200-like"/>
    <property type="match status" value="1"/>
</dbReference>
<dbReference type="Proteomes" id="UP000182146">
    <property type="component" value="Unassembled WGS sequence"/>
</dbReference>
<evidence type="ECO:0000313" key="3">
    <source>
        <dbReference type="Proteomes" id="UP000182146"/>
    </source>
</evidence>
<dbReference type="SUPFAM" id="SSF48295">
    <property type="entry name" value="TrpR-like"/>
    <property type="match status" value="1"/>
</dbReference>
<evidence type="ECO:0000259" key="1">
    <source>
        <dbReference type="SMART" id="SM01321"/>
    </source>
</evidence>
<dbReference type="GO" id="GO:0043565">
    <property type="term" value="F:sequence-specific DNA binding"/>
    <property type="evidence" value="ECO:0007669"/>
    <property type="project" value="InterPro"/>
</dbReference>
<dbReference type="AlphaFoldDB" id="A0A1G9V6P5"/>
<dbReference type="PANTHER" id="PTHR34322:SF2">
    <property type="entry name" value="TRANSPOSASE IS200-LIKE DOMAIN-CONTAINING PROTEIN"/>
    <property type="match status" value="1"/>
</dbReference>
<proteinExistence type="predicted"/>
<dbReference type="Gene3D" id="1.10.1750.10">
    <property type="match status" value="1"/>
</dbReference>
<dbReference type="EMBL" id="FNGU01000008">
    <property type="protein sequence ID" value="SDM67773.1"/>
    <property type="molecule type" value="Genomic_DNA"/>
</dbReference>
<dbReference type="SMART" id="SM01321">
    <property type="entry name" value="Y1_Tnp"/>
    <property type="match status" value="1"/>
</dbReference>
<dbReference type="InterPro" id="IPR036515">
    <property type="entry name" value="Transposase_17_sf"/>
</dbReference>
<protein>
    <submittedName>
        <fullName evidence="2">REP element-mobilizing transposase RayT</fullName>
    </submittedName>
</protein>